<dbReference type="AlphaFoldDB" id="A5D115"/>
<organism evidence="1 2">
    <name type="scientific">Pelotomaculum thermopropionicum (strain DSM 13744 / JCM 10971 / SI)</name>
    <dbReference type="NCBI Taxonomy" id="370438"/>
    <lineage>
        <taxon>Bacteria</taxon>
        <taxon>Bacillati</taxon>
        <taxon>Bacillota</taxon>
        <taxon>Clostridia</taxon>
        <taxon>Eubacteriales</taxon>
        <taxon>Desulfotomaculaceae</taxon>
        <taxon>Pelotomaculum</taxon>
    </lineage>
</organism>
<keyword evidence="2" id="KW-1185">Reference proteome</keyword>
<reference evidence="2" key="1">
    <citation type="journal article" date="2008" name="Genome Res.">
        <title>The genome of Pelotomaculum thermopropionicum reveals niche-associated evolution in anaerobic microbiota.</title>
        <authorList>
            <person name="Kosaka T."/>
            <person name="Kato S."/>
            <person name="Shimoyama T."/>
            <person name="Ishii S."/>
            <person name="Abe T."/>
            <person name="Watanabe K."/>
        </authorList>
    </citation>
    <scope>NUCLEOTIDE SEQUENCE [LARGE SCALE GENOMIC DNA]</scope>
    <source>
        <strain evidence="2">DSM 13744 / JCM 10971 / SI</strain>
    </source>
</reference>
<sequence length="96" mass="10675">MEPAGIGLALFSFVLFAITLGLSIRPAGRTFCSHNKACEQKVIVVKLPDVFNIPEEYALDLKISLLKSKKAQDGGEKESKTGQPGKKFYRRLDEYL</sequence>
<dbReference type="HOGENOM" id="CLU_2357232_0_0_9"/>
<evidence type="ECO:0000313" key="2">
    <source>
        <dbReference type="Proteomes" id="UP000006556"/>
    </source>
</evidence>
<dbReference type="EMBL" id="AP009389">
    <property type="protein sequence ID" value="BAF60052.1"/>
    <property type="molecule type" value="Genomic_DNA"/>
</dbReference>
<proteinExistence type="predicted"/>
<dbReference type="Proteomes" id="UP000006556">
    <property type="component" value="Chromosome"/>
</dbReference>
<protein>
    <submittedName>
        <fullName evidence="1">Hypothetical membrane protein</fullName>
    </submittedName>
</protein>
<name>A5D115_PELTS</name>
<dbReference type="STRING" id="370438.PTH_1871"/>
<dbReference type="KEGG" id="pth:PTH_1871"/>
<accession>A5D115</accession>
<gene>
    <name evidence="1" type="ordered locus">PTH_1871</name>
</gene>
<evidence type="ECO:0000313" key="1">
    <source>
        <dbReference type="EMBL" id="BAF60052.1"/>
    </source>
</evidence>